<dbReference type="STRING" id="54.SAMN02745121_04904"/>
<reference evidence="3" key="1">
    <citation type="submission" date="2016-10" db="EMBL/GenBank/DDBJ databases">
        <authorList>
            <person name="Varghese N."/>
            <person name="Submissions S."/>
        </authorList>
    </citation>
    <scope>NUCLEOTIDE SEQUENCE [LARGE SCALE GENOMIC DNA]</scope>
    <source>
        <strain evidence="3">ATCC 25963</strain>
    </source>
</reference>
<gene>
    <name evidence="2" type="ORF">SAMN02745121_04904</name>
</gene>
<dbReference type="EMBL" id="FOMX01000016">
    <property type="protein sequence ID" value="SFE62107.1"/>
    <property type="molecule type" value="Genomic_DNA"/>
</dbReference>
<evidence type="ECO:0000259" key="1">
    <source>
        <dbReference type="Pfam" id="PF02954"/>
    </source>
</evidence>
<name>A0A1I2C190_9BACT</name>
<feature type="domain" description="DNA binding HTH" evidence="1">
    <location>
        <begin position="42"/>
        <end position="75"/>
    </location>
</feature>
<evidence type="ECO:0000313" key="2">
    <source>
        <dbReference type="EMBL" id="SFE62107.1"/>
    </source>
</evidence>
<dbReference type="Proteomes" id="UP000199400">
    <property type="component" value="Unassembled WGS sequence"/>
</dbReference>
<sequence>MFSFGDCSFWMRAYKIVLPCPQALAYPAAMRLILEDLNLNAAERMLCVEALNAAGSIVEAAQLLGITRHALKRRIIKHRIEWPRPNSTVASDSAAVSVSAS</sequence>
<protein>
    <submittedName>
        <fullName evidence="2">Regulatory protein, Fis family</fullName>
    </submittedName>
</protein>
<dbReference type="SUPFAM" id="SSF46689">
    <property type="entry name" value="Homeodomain-like"/>
    <property type="match status" value="1"/>
</dbReference>
<dbReference type="Pfam" id="PF02954">
    <property type="entry name" value="HTH_8"/>
    <property type="match status" value="1"/>
</dbReference>
<organism evidence="2 3">
    <name type="scientific">Nannocystis exedens</name>
    <dbReference type="NCBI Taxonomy" id="54"/>
    <lineage>
        <taxon>Bacteria</taxon>
        <taxon>Pseudomonadati</taxon>
        <taxon>Myxococcota</taxon>
        <taxon>Polyangia</taxon>
        <taxon>Nannocystales</taxon>
        <taxon>Nannocystaceae</taxon>
        <taxon>Nannocystis</taxon>
    </lineage>
</organism>
<dbReference type="GO" id="GO:0043565">
    <property type="term" value="F:sequence-specific DNA binding"/>
    <property type="evidence" value="ECO:0007669"/>
    <property type="project" value="InterPro"/>
</dbReference>
<dbReference type="AlphaFoldDB" id="A0A1I2C190"/>
<dbReference type="InterPro" id="IPR002197">
    <property type="entry name" value="HTH_Fis"/>
</dbReference>
<dbReference type="Gene3D" id="1.10.10.60">
    <property type="entry name" value="Homeodomain-like"/>
    <property type="match status" value="1"/>
</dbReference>
<dbReference type="InterPro" id="IPR009057">
    <property type="entry name" value="Homeodomain-like_sf"/>
</dbReference>
<evidence type="ECO:0000313" key="3">
    <source>
        <dbReference type="Proteomes" id="UP000199400"/>
    </source>
</evidence>
<proteinExistence type="predicted"/>
<keyword evidence="3" id="KW-1185">Reference proteome</keyword>
<accession>A0A1I2C190</accession>